<reference evidence="1 2" key="1">
    <citation type="submission" date="2019-02" db="EMBL/GenBank/DDBJ databases">
        <title>Arundinibacter roseus gen. nov., sp. nov., a new member of the family Cytophagaceae.</title>
        <authorList>
            <person name="Szuroczki S."/>
            <person name="Khayer B."/>
            <person name="Sproer C."/>
            <person name="Toumi M."/>
            <person name="Szabo A."/>
            <person name="Felfoldi T."/>
            <person name="Schumann P."/>
            <person name="Toth E."/>
        </authorList>
    </citation>
    <scope>NUCLEOTIDE SEQUENCE [LARGE SCALE GENOMIC DNA]</scope>
    <source>
        <strain evidence="1 2">DMA-k-7a</strain>
    </source>
</reference>
<dbReference type="AlphaFoldDB" id="A0A4R4KK51"/>
<evidence type="ECO:0000313" key="1">
    <source>
        <dbReference type="EMBL" id="TDB67049.1"/>
    </source>
</evidence>
<dbReference type="Proteomes" id="UP000295706">
    <property type="component" value="Unassembled WGS sequence"/>
</dbReference>
<proteinExistence type="predicted"/>
<evidence type="ECO:0000313" key="2">
    <source>
        <dbReference type="Proteomes" id="UP000295706"/>
    </source>
</evidence>
<name>A0A4R4KK51_9BACT</name>
<accession>A0A4R4KK51</accession>
<dbReference type="EMBL" id="SMJU01000004">
    <property type="protein sequence ID" value="TDB67049.1"/>
    <property type="molecule type" value="Genomic_DNA"/>
</dbReference>
<keyword evidence="2" id="KW-1185">Reference proteome</keyword>
<comment type="caution">
    <text evidence="1">The sequence shown here is derived from an EMBL/GenBank/DDBJ whole genome shotgun (WGS) entry which is preliminary data.</text>
</comment>
<dbReference type="RefSeq" id="WP_132116305.1">
    <property type="nucleotide sequence ID" value="NZ_SMJU01000004.1"/>
</dbReference>
<organism evidence="1 2">
    <name type="scientific">Arundinibacter roseus</name>
    <dbReference type="NCBI Taxonomy" id="2070510"/>
    <lineage>
        <taxon>Bacteria</taxon>
        <taxon>Pseudomonadati</taxon>
        <taxon>Bacteroidota</taxon>
        <taxon>Cytophagia</taxon>
        <taxon>Cytophagales</taxon>
        <taxon>Spirosomataceae</taxon>
        <taxon>Arundinibacter</taxon>
    </lineage>
</organism>
<protein>
    <submittedName>
        <fullName evidence="1">Uncharacterized protein</fullName>
    </submittedName>
</protein>
<sequence>MANKSNNLPEKFIIRFQTAAYLPSPYAHEYSLSFDTAHGSLAVDFVLNYLDRDELDLETILDEGFTENDDYAWKGTLPFVWKTRLQQMVQPKQLVLNSYISENDSLIEIEFQDEEEQQKIQFPADTELWDYFLQEIIQAIYEASGKERPFELRYLHIEKMESSLLNFQASFLHCTFQATLDQHPTVLLPWESVNELMATVFTAEFIPEEAYQRKPTQPGNYLYIGDDLWYAFGEGIVEPAPKSKILPKMQQLFDRLHQEILTKIGTI</sequence>
<dbReference type="OrthoDB" id="934157at2"/>
<gene>
    <name evidence="1" type="ORF">EZE20_08020</name>
</gene>